<dbReference type="InterPro" id="IPR000073">
    <property type="entry name" value="AB_hydrolase_1"/>
</dbReference>
<sequence length="334" mass="34292">MPVVRINGIQLNYEEHGTGDPVVMVTGTGAPGRMWRTHQVPALKAAGFKVITVDNRGIPPSDPCAEGFTLDDMAADIAGLIEHLGVGPCRVVGFSLGGIIVQELLLARPELVRSAVLMATSGRADTFATAQAIAEMDLADSGVKLPPRYAAYVNALQSLSPQTLADEQRLRDWLDIFEISAIDLASVRGQLGLQLIPDRLPAYAAIRCPCLVLGFEHDLIVRPQLTREVADAIPGARYTEIPGCGHYGYLEKPAAVNAALVDFFTAPLAAGAAAPGGGRVTVPSGGRAAVPAGDPVAVPAGGPVAVPAGGPLAVPAGGPFAVPAGGPVGAESRS</sequence>
<dbReference type="InterPro" id="IPR050471">
    <property type="entry name" value="AB_hydrolase"/>
</dbReference>
<keyword evidence="1" id="KW-0560">Oxidoreductase</keyword>
<reference evidence="3 4" key="1">
    <citation type="submission" date="2021-03" db="EMBL/GenBank/DDBJ databases">
        <title>Genomic Encyclopedia of Type Strains, Phase IV (KMG-IV): sequencing the most valuable type-strain genomes for metagenomic binning, comparative biology and taxonomic classification.</title>
        <authorList>
            <person name="Goeker M."/>
        </authorList>
    </citation>
    <scope>NUCLEOTIDE SEQUENCE [LARGE SCALE GENOMIC DNA]</scope>
    <source>
        <strain evidence="3 4">DSM 41954</strain>
    </source>
</reference>
<comment type="caution">
    <text evidence="3">The sequence shown here is derived from an EMBL/GenBank/DDBJ whole genome shotgun (WGS) entry which is preliminary data.</text>
</comment>
<protein>
    <submittedName>
        <fullName evidence="3">Pimeloyl-ACP methyl ester carboxylesterase</fullName>
    </submittedName>
</protein>
<organism evidence="3 4">
    <name type="scientific">Streptomyces iranensis</name>
    <dbReference type="NCBI Taxonomy" id="576784"/>
    <lineage>
        <taxon>Bacteria</taxon>
        <taxon>Bacillati</taxon>
        <taxon>Actinomycetota</taxon>
        <taxon>Actinomycetes</taxon>
        <taxon>Kitasatosporales</taxon>
        <taxon>Streptomycetaceae</taxon>
        <taxon>Streptomyces</taxon>
        <taxon>Streptomyces violaceusniger group</taxon>
    </lineage>
</organism>
<gene>
    <name evidence="3" type="ORF">J2Z30_007111</name>
</gene>
<dbReference type="InterPro" id="IPR000639">
    <property type="entry name" value="Epox_hydrolase-like"/>
</dbReference>
<evidence type="ECO:0000313" key="4">
    <source>
        <dbReference type="Proteomes" id="UP000756710"/>
    </source>
</evidence>
<dbReference type="EMBL" id="JAGGLR010000022">
    <property type="protein sequence ID" value="MBP2066063.1"/>
    <property type="molecule type" value="Genomic_DNA"/>
</dbReference>
<accession>A0ABS4N249</accession>
<dbReference type="PANTHER" id="PTHR43433:SF5">
    <property type="entry name" value="AB HYDROLASE-1 DOMAIN-CONTAINING PROTEIN"/>
    <property type="match status" value="1"/>
</dbReference>
<dbReference type="SUPFAM" id="SSF53474">
    <property type="entry name" value="alpha/beta-Hydrolases"/>
    <property type="match status" value="1"/>
</dbReference>
<name>A0ABS4N249_9ACTN</name>
<dbReference type="PANTHER" id="PTHR43433">
    <property type="entry name" value="HYDROLASE, ALPHA/BETA FOLD FAMILY PROTEIN"/>
    <property type="match status" value="1"/>
</dbReference>
<evidence type="ECO:0000259" key="2">
    <source>
        <dbReference type="Pfam" id="PF12697"/>
    </source>
</evidence>
<dbReference type="InterPro" id="IPR029058">
    <property type="entry name" value="AB_hydrolase_fold"/>
</dbReference>
<dbReference type="Pfam" id="PF12697">
    <property type="entry name" value="Abhydrolase_6"/>
    <property type="match status" value="1"/>
</dbReference>
<dbReference type="Proteomes" id="UP000756710">
    <property type="component" value="Unassembled WGS sequence"/>
</dbReference>
<keyword evidence="1" id="KW-0575">Peroxidase</keyword>
<proteinExistence type="predicted"/>
<evidence type="ECO:0000256" key="1">
    <source>
        <dbReference type="ARBA" id="ARBA00022559"/>
    </source>
</evidence>
<dbReference type="Gene3D" id="3.40.50.1820">
    <property type="entry name" value="alpha/beta hydrolase"/>
    <property type="match status" value="1"/>
</dbReference>
<feature type="domain" description="AB hydrolase-1" evidence="2">
    <location>
        <begin position="22"/>
        <end position="259"/>
    </location>
</feature>
<evidence type="ECO:0000313" key="3">
    <source>
        <dbReference type="EMBL" id="MBP2066063.1"/>
    </source>
</evidence>
<keyword evidence="4" id="KW-1185">Reference proteome</keyword>
<dbReference type="PRINTS" id="PR00412">
    <property type="entry name" value="EPOXHYDRLASE"/>
</dbReference>